<proteinExistence type="predicted"/>
<gene>
    <name evidence="3" type="ORF">Ctob_003651</name>
</gene>
<accession>A0A0M0JAJ0</accession>
<dbReference type="OrthoDB" id="540503at2759"/>
<organism evidence="3 4">
    <name type="scientific">Chrysochromulina tobinii</name>
    <dbReference type="NCBI Taxonomy" id="1460289"/>
    <lineage>
        <taxon>Eukaryota</taxon>
        <taxon>Haptista</taxon>
        <taxon>Haptophyta</taxon>
        <taxon>Prymnesiophyceae</taxon>
        <taxon>Prymnesiales</taxon>
        <taxon>Chrysochromulinaceae</taxon>
        <taxon>Chrysochromulina</taxon>
    </lineage>
</organism>
<evidence type="ECO:0000256" key="1">
    <source>
        <dbReference type="SAM" id="MobiDB-lite"/>
    </source>
</evidence>
<dbReference type="AlphaFoldDB" id="A0A0M0JAJ0"/>
<name>A0A0M0JAJ0_9EUKA</name>
<feature type="region of interest" description="Disordered" evidence="1">
    <location>
        <begin position="177"/>
        <end position="199"/>
    </location>
</feature>
<dbReference type="Proteomes" id="UP000037460">
    <property type="component" value="Unassembled WGS sequence"/>
</dbReference>
<feature type="domain" description="Nucleotide-diphospho-sugar transferase" evidence="2">
    <location>
        <begin position="6"/>
        <end position="43"/>
    </location>
</feature>
<sequence length="199" mass="22177">MRFYFYNVRKHMLSRLAGELGYNVIQTDTDVAWFANPYPALKAGVLAAHQLVVQPDLPLANAGVLYAQRIGAADPAAWVLRETVARIHTFSFHPEAVPSVVSWAQPPYFSNADEQSILNDVLASAITRRPCYIFSTAIMEMKYGGIKKHNRSFRWENTPESRTKASLMKMSRGRRAPRAAGVVARGATDGRGARVRRGE</sequence>
<keyword evidence="4" id="KW-1185">Reference proteome</keyword>
<feature type="compositionally biased region" description="Low complexity" evidence="1">
    <location>
        <begin position="178"/>
        <end position="187"/>
    </location>
</feature>
<dbReference type="Pfam" id="PF03407">
    <property type="entry name" value="Nucleotid_trans"/>
    <property type="match status" value="1"/>
</dbReference>
<evidence type="ECO:0000313" key="4">
    <source>
        <dbReference type="Proteomes" id="UP000037460"/>
    </source>
</evidence>
<evidence type="ECO:0000313" key="3">
    <source>
        <dbReference type="EMBL" id="KOO23581.1"/>
    </source>
</evidence>
<reference evidence="4" key="1">
    <citation type="journal article" date="2015" name="PLoS Genet.">
        <title>Genome Sequence and Transcriptome Analyses of Chrysochromulina tobin: Metabolic Tools for Enhanced Algal Fitness in the Prominent Order Prymnesiales (Haptophyceae).</title>
        <authorList>
            <person name="Hovde B.T."/>
            <person name="Deodato C.R."/>
            <person name="Hunsperger H.M."/>
            <person name="Ryken S.A."/>
            <person name="Yost W."/>
            <person name="Jha R.K."/>
            <person name="Patterson J."/>
            <person name="Monnat R.J. Jr."/>
            <person name="Barlow S.B."/>
            <person name="Starkenburg S.R."/>
            <person name="Cattolico R.A."/>
        </authorList>
    </citation>
    <scope>NUCLEOTIDE SEQUENCE</scope>
    <source>
        <strain evidence="4">CCMP291</strain>
    </source>
</reference>
<comment type="caution">
    <text evidence="3">The sequence shown here is derived from an EMBL/GenBank/DDBJ whole genome shotgun (WGS) entry which is preliminary data.</text>
</comment>
<dbReference type="InterPro" id="IPR005069">
    <property type="entry name" value="Nucl-diP-sugar_transferase"/>
</dbReference>
<protein>
    <recommendedName>
        <fullName evidence="2">Nucleotide-diphospho-sugar transferase domain-containing protein</fullName>
    </recommendedName>
</protein>
<dbReference type="EMBL" id="JWZX01003177">
    <property type="protein sequence ID" value="KOO23581.1"/>
    <property type="molecule type" value="Genomic_DNA"/>
</dbReference>
<evidence type="ECO:0000259" key="2">
    <source>
        <dbReference type="Pfam" id="PF03407"/>
    </source>
</evidence>